<keyword evidence="3" id="KW-0732">Signal</keyword>
<dbReference type="InterPro" id="IPR011990">
    <property type="entry name" value="TPR-like_helical_dom_sf"/>
</dbReference>
<dbReference type="RefSeq" id="WP_073373044.1">
    <property type="nucleotide sequence ID" value="NZ_FQXS01000001.1"/>
</dbReference>
<feature type="compositionally biased region" description="Pro residues" evidence="2">
    <location>
        <begin position="29"/>
        <end position="38"/>
    </location>
</feature>
<evidence type="ECO:0000256" key="3">
    <source>
        <dbReference type="SAM" id="SignalP"/>
    </source>
</evidence>
<name>A0A1M5SDK4_9BACT</name>
<evidence type="ECO:0000313" key="5">
    <source>
        <dbReference type="Proteomes" id="UP000184139"/>
    </source>
</evidence>
<dbReference type="EMBL" id="FQXS01000001">
    <property type="protein sequence ID" value="SHH36541.1"/>
    <property type="molecule type" value="Genomic_DNA"/>
</dbReference>
<feature type="compositionally biased region" description="Pro residues" evidence="2">
    <location>
        <begin position="45"/>
        <end position="63"/>
    </location>
</feature>
<proteinExistence type="predicted"/>
<dbReference type="STRING" id="1121409.SAMN02745124_00292"/>
<evidence type="ECO:0000256" key="2">
    <source>
        <dbReference type="SAM" id="MobiDB-lite"/>
    </source>
</evidence>
<dbReference type="Pfam" id="PF14559">
    <property type="entry name" value="TPR_19"/>
    <property type="match status" value="1"/>
</dbReference>
<feature type="signal peptide" evidence="3">
    <location>
        <begin position="1"/>
        <end position="26"/>
    </location>
</feature>
<feature type="chain" id="PRO_5013359397" evidence="3">
    <location>
        <begin position="27"/>
        <end position="156"/>
    </location>
</feature>
<reference evidence="4 5" key="1">
    <citation type="submission" date="2016-11" db="EMBL/GenBank/DDBJ databases">
        <authorList>
            <person name="Jaros S."/>
            <person name="Januszkiewicz K."/>
            <person name="Wedrychowicz H."/>
        </authorList>
    </citation>
    <scope>NUCLEOTIDE SEQUENCE [LARGE SCALE GENOMIC DNA]</scope>
    <source>
        <strain evidence="4 5">DSM 9705</strain>
    </source>
</reference>
<protein>
    <submittedName>
        <fullName evidence="4">TPR repeat-containing protein</fullName>
    </submittedName>
</protein>
<dbReference type="SMART" id="SM00028">
    <property type="entry name" value="TPR"/>
    <property type="match status" value="2"/>
</dbReference>
<organism evidence="4 5">
    <name type="scientific">Desulfofustis glycolicus DSM 9705</name>
    <dbReference type="NCBI Taxonomy" id="1121409"/>
    <lineage>
        <taxon>Bacteria</taxon>
        <taxon>Pseudomonadati</taxon>
        <taxon>Thermodesulfobacteriota</taxon>
        <taxon>Desulfobulbia</taxon>
        <taxon>Desulfobulbales</taxon>
        <taxon>Desulfocapsaceae</taxon>
        <taxon>Desulfofustis</taxon>
    </lineage>
</organism>
<accession>A0A1M5SDK4</accession>
<dbReference type="InterPro" id="IPR019734">
    <property type="entry name" value="TPR_rpt"/>
</dbReference>
<keyword evidence="5" id="KW-1185">Reference proteome</keyword>
<sequence length="156" mass="16934">MSSLPTTTRFLLIGALLLPLTACVTHYPEQPPSVPPRGPEIRTIPAPPPPPKPAPVPAPTPAPPVAGPAAPLYAEAETALQAGNYQAAEMLLQRALRIEPRNPRYWYALARTTAQQGNHRQTVQFCLKAASLAGNDSQLTHRIRSLQERAERALQQ</sequence>
<dbReference type="SUPFAM" id="SSF48452">
    <property type="entry name" value="TPR-like"/>
    <property type="match status" value="1"/>
</dbReference>
<dbReference type="AlphaFoldDB" id="A0A1M5SDK4"/>
<dbReference type="PROSITE" id="PS50005">
    <property type="entry name" value="TPR"/>
    <property type="match status" value="1"/>
</dbReference>
<dbReference type="OrthoDB" id="5387591at2"/>
<dbReference type="Gene3D" id="1.25.40.10">
    <property type="entry name" value="Tetratricopeptide repeat domain"/>
    <property type="match status" value="1"/>
</dbReference>
<dbReference type="Proteomes" id="UP000184139">
    <property type="component" value="Unassembled WGS sequence"/>
</dbReference>
<feature type="region of interest" description="Disordered" evidence="2">
    <location>
        <begin position="29"/>
        <end position="63"/>
    </location>
</feature>
<evidence type="ECO:0000256" key="1">
    <source>
        <dbReference type="PROSITE-ProRule" id="PRU00339"/>
    </source>
</evidence>
<gene>
    <name evidence="4" type="ORF">SAMN02745124_00292</name>
</gene>
<keyword evidence="1" id="KW-0802">TPR repeat</keyword>
<evidence type="ECO:0000313" key="4">
    <source>
        <dbReference type="EMBL" id="SHH36541.1"/>
    </source>
</evidence>
<feature type="repeat" description="TPR" evidence="1">
    <location>
        <begin position="69"/>
        <end position="102"/>
    </location>
</feature>